<dbReference type="InterPro" id="IPR050263">
    <property type="entry name" value="Bact_Fimbrial_Adh_Pro"/>
</dbReference>
<evidence type="ECO:0000256" key="4">
    <source>
        <dbReference type="ARBA" id="ARBA00023263"/>
    </source>
</evidence>
<geneLocation type="plasmid" evidence="7 8">
    <name>pSE11-3</name>
</geneLocation>
<comment type="subcellular location">
    <subcellularLocation>
        <location evidence="1">Fimbrium</location>
    </subcellularLocation>
</comment>
<comment type="similarity">
    <text evidence="2">Belongs to the fimbrial protein family.</text>
</comment>
<dbReference type="GO" id="GO:0043709">
    <property type="term" value="P:cell adhesion involved in single-species biofilm formation"/>
    <property type="evidence" value="ECO:0007669"/>
    <property type="project" value="TreeGrafter"/>
</dbReference>
<keyword evidence="7" id="KW-0614">Plasmid</keyword>
<proteinExistence type="inferred from homology"/>
<evidence type="ECO:0000313" key="8">
    <source>
        <dbReference type="Proteomes" id="UP000008199"/>
    </source>
</evidence>
<name>A0A979H4K1_ECOSE</name>
<dbReference type="GO" id="GO:0009289">
    <property type="term" value="C:pilus"/>
    <property type="evidence" value="ECO:0007669"/>
    <property type="project" value="UniProtKB-SubCell"/>
</dbReference>
<reference evidence="7 8" key="1">
    <citation type="journal article" date="2008" name="DNA Res.">
        <title>Complete genome sequence and comparative analysis of the wild-type commensal Escherichia coli strain SE11 isolated from a healthy adult.</title>
        <authorList>
            <person name="Oshima K."/>
            <person name="Toh H."/>
            <person name="Ogura Y."/>
            <person name="Sasamoto H."/>
            <person name="Morita H."/>
            <person name="Park S.-H."/>
            <person name="Ooka T."/>
            <person name="Iyoda S."/>
            <person name="Taylor T.D."/>
            <person name="Hayashi T."/>
            <person name="Itoh K."/>
            <person name="Hattori M."/>
        </authorList>
    </citation>
    <scope>NUCLEOTIDE SEQUENCE [LARGE SCALE GENOMIC DNA]</scope>
    <source>
        <strain evidence="7 8">SE11</strain>
    </source>
</reference>
<keyword evidence="3 5" id="KW-0732">Signal</keyword>
<dbReference type="PANTHER" id="PTHR33420">
    <property type="entry name" value="FIMBRIAL SUBUNIT ELFA-RELATED"/>
    <property type="match status" value="1"/>
</dbReference>
<accession>A0A979H4K1</accession>
<evidence type="ECO:0000256" key="2">
    <source>
        <dbReference type="ARBA" id="ARBA00006671"/>
    </source>
</evidence>
<dbReference type="Proteomes" id="UP000008199">
    <property type="component" value="Plasmid pSE11-3"/>
</dbReference>
<evidence type="ECO:0000256" key="3">
    <source>
        <dbReference type="ARBA" id="ARBA00022729"/>
    </source>
</evidence>
<evidence type="ECO:0000256" key="1">
    <source>
        <dbReference type="ARBA" id="ARBA00004561"/>
    </source>
</evidence>
<dbReference type="PANTHER" id="PTHR33420:SF3">
    <property type="entry name" value="FIMBRIAL SUBUNIT ELFA"/>
    <property type="match status" value="1"/>
</dbReference>
<feature type="chain" id="PRO_5037378766" evidence="5">
    <location>
        <begin position="23"/>
        <end position="187"/>
    </location>
</feature>
<feature type="domain" description="Fimbrial-type adhesion" evidence="6">
    <location>
        <begin position="28"/>
        <end position="182"/>
    </location>
</feature>
<dbReference type="InterPro" id="IPR036937">
    <property type="entry name" value="Adhesion_dom_fimbrial_sf"/>
</dbReference>
<gene>
    <name evidence="7" type="ordered locus">ECSE_P3-0063</name>
</gene>
<dbReference type="Pfam" id="PF00419">
    <property type="entry name" value="Fimbrial"/>
    <property type="match status" value="1"/>
</dbReference>
<dbReference type="AlphaFoldDB" id="A0A979H4K1"/>
<protein>
    <submittedName>
        <fullName evidence="7">Fimbrial protein</fullName>
    </submittedName>
</protein>
<keyword evidence="4" id="KW-0281">Fimbrium</keyword>
<evidence type="ECO:0000313" key="7">
    <source>
        <dbReference type="EMBL" id="BAG80502.1"/>
    </source>
</evidence>
<dbReference type="InterPro" id="IPR008966">
    <property type="entry name" value="Adhesion_dom_sf"/>
</dbReference>
<dbReference type="KEGG" id="ecy:ECSE_P3-0063"/>
<dbReference type="SUPFAM" id="SSF49401">
    <property type="entry name" value="Bacterial adhesins"/>
    <property type="match status" value="1"/>
</dbReference>
<dbReference type="RefSeq" id="WP_001144751.1">
    <property type="nucleotide sequence ID" value="NC_011416.1"/>
</dbReference>
<organism evidence="7 8">
    <name type="scientific">Escherichia coli (strain SE11)</name>
    <dbReference type="NCBI Taxonomy" id="409438"/>
    <lineage>
        <taxon>Bacteria</taxon>
        <taxon>Pseudomonadati</taxon>
        <taxon>Pseudomonadota</taxon>
        <taxon>Gammaproteobacteria</taxon>
        <taxon>Enterobacterales</taxon>
        <taxon>Enterobacteriaceae</taxon>
        <taxon>Escherichia</taxon>
    </lineage>
</organism>
<dbReference type="InterPro" id="IPR000259">
    <property type="entry name" value="Adhesion_dom_fimbrial"/>
</dbReference>
<dbReference type="Gene3D" id="2.60.40.1090">
    <property type="entry name" value="Fimbrial-type adhesion domain"/>
    <property type="match status" value="1"/>
</dbReference>
<evidence type="ECO:0000259" key="6">
    <source>
        <dbReference type="Pfam" id="PF00419"/>
    </source>
</evidence>
<dbReference type="EMBL" id="AP009243">
    <property type="protein sequence ID" value="BAG80502.1"/>
    <property type="molecule type" value="Genomic_DNA"/>
</dbReference>
<sequence length="187" mass="20061">MPVLTYTLASLLLSLFVSTAEGAVETLNFSVTIERPTCDLNVVGGSGGTIDLGEIDITKFEKEQTPIQAGQGFALQLSNCKGAGWVTKPSLTISGAQEDVTGNGVFRQSAKSTSQNIGILLKYGATDFSQAQELTGTPFTWVLSQDMSSVPADAQYNFWVGPTRVSDYAQTRAGTVSADIRFSFEWR</sequence>
<evidence type="ECO:0000256" key="5">
    <source>
        <dbReference type="SAM" id="SignalP"/>
    </source>
</evidence>
<feature type="signal peptide" evidence="5">
    <location>
        <begin position="1"/>
        <end position="22"/>
    </location>
</feature>